<dbReference type="Proteomes" id="UP000198287">
    <property type="component" value="Unassembled WGS sequence"/>
</dbReference>
<dbReference type="OrthoDB" id="10068328at2759"/>
<sequence length="601" mass="67471">MTSEPGEKVVSSSSLHLESLAISTEEDGDLEEEEEWNDWEGTKSRPERWAPLGANDSDIERYDDYKYDNSSPTKFGSGEDDLTDPIEIRKMKENHEQLTSALLALTTHFAQVQFRIQQIVSAPVKEKEHLLRDLEEFTFRGIPSAVSTVNIGTMNLSCHPDDIKGKIELQKEQQKDLIGQLKTQLEELESYAYETGDAGLPQSVLLEHHKIVVDQLREKLNFNVDELGRVSGDDLRSHVDQAIDELVGPIKMKEQLVDQLKTQISDLERFIQYLHGEATCTCDCPKSSKSGSGSESGESNSNSKPKCTHYRDEDEEEIRTKTVQMMKKALTLIQMFAVAQFGCSSNQFDMNSLKKSPKGNHWGDLRAALEMAVARVYNLALQSDLPADSDYTSDCEETSTVVSVICNQVLTSAVRKDLATALGNLLEHGLMHVGQSQGLLSLANCFSSRSSAGSGFLTAWDLILKYYSIKNGEKYNATAARKLSQSFALEIVGSTAITNKQLLLSTIDNIISSHSRYKRSPESHFKAFICAALNCKKLVIWIRLIVRTQEIMEQYYQPWSYVNKMGFEDALRSLDKLSSINFDLPVDLAIRQFQNIKDAFQ</sequence>
<dbReference type="AlphaFoldDB" id="A0A226DHI3"/>
<dbReference type="Gene3D" id="1.20.58.900">
    <property type="match status" value="1"/>
</dbReference>
<dbReference type="SUPFAM" id="SSF140741">
    <property type="entry name" value="RUN domain-like"/>
    <property type="match status" value="1"/>
</dbReference>
<reference evidence="3 4" key="1">
    <citation type="submission" date="2015-12" db="EMBL/GenBank/DDBJ databases">
        <title>The genome of Folsomia candida.</title>
        <authorList>
            <person name="Faddeeva A."/>
            <person name="Derks M.F."/>
            <person name="Anvar Y."/>
            <person name="Smit S."/>
            <person name="Van Straalen N."/>
            <person name="Roelofs D."/>
        </authorList>
    </citation>
    <scope>NUCLEOTIDE SEQUENCE [LARGE SCALE GENOMIC DNA]</scope>
    <source>
        <strain evidence="3 4">VU population</strain>
        <tissue evidence="3">Whole body</tissue>
    </source>
</reference>
<evidence type="ECO:0000256" key="1">
    <source>
        <dbReference type="SAM" id="MobiDB-lite"/>
    </source>
</evidence>
<dbReference type="EMBL" id="LNIX01000020">
    <property type="protein sequence ID" value="OXA44061.1"/>
    <property type="molecule type" value="Genomic_DNA"/>
</dbReference>
<dbReference type="Pfam" id="PF02759">
    <property type="entry name" value="RUN"/>
    <property type="match status" value="1"/>
</dbReference>
<evidence type="ECO:0000313" key="3">
    <source>
        <dbReference type="EMBL" id="OXA44061.1"/>
    </source>
</evidence>
<dbReference type="InterPro" id="IPR037213">
    <property type="entry name" value="Run_dom_sf"/>
</dbReference>
<feature type="compositionally biased region" description="Basic and acidic residues" evidence="1">
    <location>
        <begin position="58"/>
        <end position="67"/>
    </location>
</feature>
<accession>A0A226DHI3</accession>
<dbReference type="PANTHER" id="PTHR15591:SF19">
    <property type="entry name" value="RUN DOMAIN-CONTAINING PROTEIN 1 ISOFORM X1"/>
    <property type="match status" value="1"/>
</dbReference>
<dbReference type="PANTHER" id="PTHR15591">
    <property type="entry name" value="RUN AND SH3 DOMAIN CONTAINING"/>
    <property type="match status" value="1"/>
</dbReference>
<feature type="region of interest" description="Disordered" evidence="1">
    <location>
        <begin position="1"/>
        <end position="82"/>
    </location>
</feature>
<dbReference type="OMA" id="THKGNHW"/>
<keyword evidence="4" id="KW-1185">Reference proteome</keyword>
<feature type="region of interest" description="Disordered" evidence="1">
    <location>
        <begin position="284"/>
        <end position="315"/>
    </location>
</feature>
<feature type="domain" description="RUN" evidence="2">
    <location>
        <begin position="409"/>
        <end position="589"/>
    </location>
</feature>
<gene>
    <name evidence="3" type="ORF">Fcan01_21211</name>
</gene>
<dbReference type="SMART" id="SM00593">
    <property type="entry name" value="RUN"/>
    <property type="match status" value="1"/>
</dbReference>
<dbReference type="PROSITE" id="PS50826">
    <property type="entry name" value="RUN"/>
    <property type="match status" value="1"/>
</dbReference>
<evidence type="ECO:0000259" key="2">
    <source>
        <dbReference type="PROSITE" id="PS50826"/>
    </source>
</evidence>
<organism evidence="3 4">
    <name type="scientific">Folsomia candida</name>
    <name type="common">Springtail</name>
    <dbReference type="NCBI Taxonomy" id="158441"/>
    <lineage>
        <taxon>Eukaryota</taxon>
        <taxon>Metazoa</taxon>
        <taxon>Ecdysozoa</taxon>
        <taxon>Arthropoda</taxon>
        <taxon>Hexapoda</taxon>
        <taxon>Collembola</taxon>
        <taxon>Entomobryomorpha</taxon>
        <taxon>Isotomoidea</taxon>
        <taxon>Isotomidae</taxon>
        <taxon>Proisotominae</taxon>
        <taxon>Folsomia</taxon>
    </lineage>
</organism>
<dbReference type="InterPro" id="IPR058732">
    <property type="entry name" value="RUNDC1_M"/>
</dbReference>
<feature type="compositionally biased region" description="Low complexity" evidence="1">
    <location>
        <begin position="11"/>
        <end position="23"/>
    </location>
</feature>
<name>A0A226DHI3_FOLCA</name>
<dbReference type="STRING" id="158441.A0A226DHI3"/>
<feature type="compositionally biased region" description="Low complexity" evidence="1">
    <location>
        <begin position="287"/>
        <end position="304"/>
    </location>
</feature>
<dbReference type="Pfam" id="PF26030">
    <property type="entry name" value="RUNDC1"/>
    <property type="match status" value="1"/>
</dbReference>
<proteinExistence type="predicted"/>
<evidence type="ECO:0000313" key="4">
    <source>
        <dbReference type="Proteomes" id="UP000198287"/>
    </source>
</evidence>
<feature type="compositionally biased region" description="Acidic residues" evidence="1">
    <location>
        <begin position="24"/>
        <end position="38"/>
    </location>
</feature>
<dbReference type="InterPro" id="IPR047343">
    <property type="entry name" value="RUSC1_2"/>
</dbReference>
<dbReference type="InterPro" id="IPR004012">
    <property type="entry name" value="Run_dom"/>
</dbReference>
<protein>
    <submittedName>
        <fullName evidence="3">RUN domain-containing protein 1</fullName>
    </submittedName>
</protein>
<dbReference type="CDD" id="cd17683">
    <property type="entry name" value="RUN_RUNDC1"/>
    <property type="match status" value="1"/>
</dbReference>
<comment type="caution">
    <text evidence="3">The sequence shown here is derived from an EMBL/GenBank/DDBJ whole genome shotgun (WGS) entry which is preliminary data.</text>
</comment>